<dbReference type="EMBL" id="VFJB01000004">
    <property type="protein sequence ID" value="KAA0258561.1"/>
    <property type="molecule type" value="Genomic_DNA"/>
</dbReference>
<evidence type="ECO:0000256" key="4">
    <source>
        <dbReference type="ARBA" id="ARBA00023125"/>
    </source>
</evidence>
<accession>A0A5A8F4N7</accession>
<dbReference type="Gene3D" id="1.10.1220.10">
    <property type="entry name" value="Met repressor-like"/>
    <property type="match status" value="1"/>
</dbReference>
<dbReference type="SUPFAM" id="SSF47598">
    <property type="entry name" value="Ribbon-helix-helix"/>
    <property type="match status" value="1"/>
</dbReference>
<comment type="function">
    <text evidence="6">Transcriptional regulator.</text>
</comment>
<evidence type="ECO:0000256" key="2">
    <source>
        <dbReference type="ARBA" id="ARBA00022723"/>
    </source>
</evidence>
<dbReference type="PANTHER" id="PTHR34719">
    <property type="entry name" value="NICKEL-RESPONSIVE REGULATOR"/>
    <property type="match status" value="1"/>
</dbReference>
<evidence type="ECO:0000256" key="6">
    <source>
        <dbReference type="HAMAP-Rule" id="MF_00476"/>
    </source>
</evidence>
<keyword evidence="2 6" id="KW-0479">Metal-binding</keyword>
<keyword evidence="4 6" id="KW-0238">DNA-binding</keyword>
<dbReference type="RefSeq" id="WP_149266115.1">
    <property type="nucleotide sequence ID" value="NZ_VFJB01000004.1"/>
</dbReference>
<dbReference type="GO" id="GO:0003677">
    <property type="term" value="F:DNA binding"/>
    <property type="evidence" value="ECO:0007669"/>
    <property type="project" value="UniProtKB-KW"/>
</dbReference>
<comment type="cofactor">
    <cofactor evidence="6">
        <name>Ni(2+)</name>
        <dbReference type="ChEBI" id="CHEBI:49786"/>
    </cofactor>
    <text evidence="6">Binds 1 nickel ion per subunit.</text>
</comment>
<dbReference type="Gene3D" id="3.30.70.1150">
    <property type="entry name" value="ACT-like. Chain A, domain 2"/>
    <property type="match status" value="1"/>
</dbReference>
<dbReference type="Proteomes" id="UP000322876">
    <property type="component" value="Unassembled WGS sequence"/>
</dbReference>
<evidence type="ECO:0000313" key="8">
    <source>
        <dbReference type="EMBL" id="KAA0258561.1"/>
    </source>
</evidence>
<dbReference type="HAMAP" id="MF_00476">
    <property type="entry name" value="NikR"/>
    <property type="match status" value="1"/>
</dbReference>
<dbReference type="PANTHER" id="PTHR34719:SF2">
    <property type="entry name" value="NICKEL-RESPONSIVE REGULATOR"/>
    <property type="match status" value="1"/>
</dbReference>
<dbReference type="InterPro" id="IPR027271">
    <property type="entry name" value="Acetolactate_synth/TF_NikR_C"/>
</dbReference>
<gene>
    <name evidence="8" type="primary">nikR</name>
    <name evidence="8" type="ORF">FHQ18_05225</name>
</gene>
<dbReference type="InterPro" id="IPR013321">
    <property type="entry name" value="Arc_rbn_hlx_hlx"/>
</dbReference>
<dbReference type="AlphaFoldDB" id="A0A5A8F4N7"/>
<dbReference type="OrthoDB" id="9806294at2"/>
<feature type="binding site" evidence="6">
    <location>
        <position position="96"/>
    </location>
    <ligand>
        <name>Ni(2+)</name>
        <dbReference type="ChEBI" id="CHEBI:49786"/>
    </ligand>
</feature>
<feature type="binding site" evidence="6">
    <location>
        <position position="90"/>
    </location>
    <ligand>
        <name>Ni(2+)</name>
        <dbReference type="ChEBI" id="CHEBI:49786"/>
    </ligand>
</feature>
<dbReference type="GO" id="GO:0003700">
    <property type="term" value="F:DNA-binding transcription factor activity"/>
    <property type="evidence" value="ECO:0007669"/>
    <property type="project" value="UniProtKB-UniRule"/>
</dbReference>
<comment type="similarity">
    <text evidence="6">Belongs to the transcriptional regulatory CopG/NikR family.</text>
</comment>
<name>A0A5A8F4N7_9BACT</name>
<dbReference type="SUPFAM" id="SSF55021">
    <property type="entry name" value="ACT-like"/>
    <property type="match status" value="1"/>
</dbReference>
<dbReference type="InterPro" id="IPR050192">
    <property type="entry name" value="CopG/NikR_regulator"/>
</dbReference>
<feature type="binding site" evidence="6">
    <location>
        <position position="77"/>
    </location>
    <ligand>
        <name>Ni(2+)</name>
        <dbReference type="ChEBI" id="CHEBI:49786"/>
    </ligand>
</feature>
<protein>
    <recommendedName>
        <fullName evidence="6">Putative nickel-responsive regulator</fullName>
    </recommendedName>
</protein>
<sequence length="133" mass="15341">MGVVRFGVSLPRDIAHQFDDAIKKEGYETRSKAIYDLIKKYITQSKWQHGEKIAGIISILYDHHEKDAVNTLLEIQHEYHDIIISSQHIHLDHDNCFEVIIVKGKSNEVEGLYRRLKTLKNIKDTSLTVADIS</sequence>
<keyword evidence="9" id="KW-1185">Reference proteome</keyword>
<dbReference type="InterPro" id="IPR010985">
    <property type="entry name" value="Ribbon_hlx_hlx"/>
</dbReference>
<evidence type="ECO:0000256" key="3">
    <source>
        <dbReference type="ARBA" id="ARBA00023015"/>
    </source>
</evidence>
<dbReference type="InterPro" id="IPR022988">
    <property type="entry name" value="Ni_resp_reg_NikR"/>
</dbReference>
<dbReference type="GO" id="GO:0016151">
    <property type="term" value="F:nickel cation binding"/>
    <property type="evidence" value="ECO:0007669"/>
    <property type="project" value="UniProtKB-UniRule"/>
</dbReference>
<reference evidence="8 9" key="1">
    <citation type="submission" date="2019-06" db="EMBL/GenBank/DDBJ databases">
        <title>Genomic insights into carbon and energy metabolism of Deferribacter autotrophicus revealed new metabolic traits in the phylum Deferribacteres.</title>
        <authorList>
            <person name="Slobodkin A.I."/>
            <person name="Slobodkina G.B."/>
            <person name="Allioux M."/>
            <person name="Alain K."/>
            <person name="Jebbar M."/>
            <person name="Shadrin V."/>
            <person name="Kublanov I.V."/>
            <person name="Toshchakov S.V."/>
            <person name="Bonch-Osmolovskaya E.A."/>
        </authorList>
    </citation>
    <scope>NUCLEOTIDE SEQUENCE [LARGE SCALE GENOMIC DNA]</scope>
    <source>
        <strain evidence="8 9">SL50</strain>
    </source>
</reference>
<dbReference type="NCBIfam" id="NF002169">
    <property type="entry name" value="PRK01002.1"/>
    <property type="match status" value="1"/>
</dbReference>
<comment type="caution">
    <text evidence="8">The sequence shown here is derived from an EMBL/GenBank/DDBJ whole genome shotgun (WGS) entry which is preliminary data.</text>
</comment>
<dbReference type="InterPro" id="IPR014864">
    <property type="entry name" value="TF_NikR_Ni-bd_C"/>
</dbReference>
<evidence type="ECO:0000256" key="1">
    <source>
        <dbReference type="ARBA" id="ARBA00022596"/>
    </source>
</evidence>
<keyword evidence="3 6" id="KW-0805">Transcription regulation</keyword>
<dbReference type="NCBIfam" id="NF002815">
    <property type="entry name" value="PRK02967.1"/>
    <property type="match status" value="1"/>
</dbReference>
<keyword evidence="1 6" id="KW-0533">Nickel</keyword>
<proteinExistence type="inferred from homology"/>
<evidence type="ECO:0000259" key="7">
    <source>
        <dbReference type="Pfam" id="PF08753"/>
    </source>
</evidence>
<dbReference type="InterPro" id="IPR045865">
    <property type="entry name" value="ACT-like_dom_sf"/>
</dbReference>
<evidence type="ECO:0000313" key="9">
    <source>
        <dbReference type="Proteomes" id="UP000322876"/>
    </source>
</evidence>
<keyword evidence="5 6" id="KW-0804">Transcription</keyword>
<organism evidence="8 9">
    <name type="scientific">Deferribacter autotrophicus</name>
    <dbReference type="NCBI Taxonomy" id="500465"/>
    <lineage>
        <taxon>Bacteria</taxon>
        <taxon>Pseudomonadati</taxon>
        <taxon>Deferribacterota</taxon>
        <taxon>Deferribacteres</taxon>
        <taxon>Deferribacterales</taxon>
        <taxon>Deferribacteraceae</taxon>
        <taxon>Deferribacter</taxon>
    </lineage>
</organism>
<dbReference type="CDD" id="cd22231">
    <property type="entry name" value="RHH_NikR_HicB-like"/>
    <property type="match status" value="1"/>
</dbReference>
<evidence type="ECO:0000256" key="5">
    <source>
        <dbReference type="ARBA" id="ARBA00023163"/>
    </source>
</evidence>
<feature type="binding site" evidence="6">
    <location>
        <position position="88"/>
    </location>
    <ligand>
        <name>Ni(2+)</name>
        <dbReference type="ChEBI" id="CHEBI:49786"/>
    </ligand>
</feature>
<dbReference type="NCBIfam" id="NF003381">
    <property type="entry name" value="PRK04460.1"/>
    <property type="match status" value="1"/>
</dbReference>
<dbReference type="Pfam" id="PF08753">
    <property type="entry name" value="NikR_C"/>
    <property type="match status" value="1"/>
</dbReference>
<feature type="domain" description="Transcription factor NikR nickel binding C-terminal" evidence="7">
    <location>
        <begin position="54"/>
        <end position="129"/>
    </location>
</feature>
<dbReference type="GO" id="GO:0010045">
    <property type="term" value="P:response to nickel cation"/>
    <property type="evidence" value="ECO:0007669"/>
    <property type="project" value="InterPro"/>
</dbReference>